<evidence type="ECO:0000256" key="7">
    <source>
        <dbReference type="ARBA" id="ARBA00023172"/>
    </source>
</evidence>
<comment type="caution">
    <text evidence="10">The sequence shown here is derived from an EMBL/GenBank/DDBJ whole genome shotgun (WGS) entry which is preliminary data.</text>
</comment>
<sequence>MKETEPIITSLSQVVGQARAVRVLQTALDAYWHERSKHGEDNVSFPHLLMAGPGGTGKTMLSELVARELCTEVHVELAQNISNIGQMQGLLMMLDKPGQILFLDEIHQLNESVQVCLYRALEERKLFLGGNKKPVTLPPFTLIGATTHEYMLTTSSRDRYQILIRLSHYDTDEMTVLIEQRAKRLGWGLDPKSIRELAKRSRGVPRLAVRMLEAAKRSCSANGCDFIEASHVAEMLEMEGIDALGFDPVEQSYLHLLKQHQGAVRLNVLATHLGLPRQSIEMFESDFIRLGLITKNEKGRCLTPAGHEHLKASNG</sequence>
<dbReference type="PANTHER" id="PTHR42848">
    <property type="match status" value="1"/>
</dbReference>
<gene>
    <name evidence="10" type="ORF">CEE69_13125</name>
</gene>
<dbReference type="Pfam" id="PF05496">
    <property type="entry name" value="RuvB_N"/>
    <property type="match status" value="1"/>
</dbReference>
<protein>
    <submittedName>
        <fullName evidence="10">AAA family ATPase</fullName>
    </submittedName>
</protein>
<dbReference type="SUPFAM" id="SSF46785">
    <property type="entry name" value="Winged helix' DNA-binding domain"/>
    <property type="match status" value="1"/>
</dbReference>
<dbReference type="InterPro" id="IPR036390">
    <property type="entry name" value="WH_DNA-bd_sf"/>
</dbReference>
<dbReference type="SUPFAM" id="SSF52540">
    <property type="entry name" value="P-loop containing nucleoside triphosphate hydrolases"/>
    <property type="match status" value="1"/>
</dbReference>
<keyword evidence="3" id="KW-0227">DNA damage</keyword>
<dbReference type="GO" id="GO:0005524">
    <property type="term" value="F:ATP binding"/>
    <property type="evidence" value="ECO:0007669"/>
    <property type="project" value="UniProtKB-KW"/>
</dbReference>
<dbReference type="SMART" id="SM00382">
    <property type="entry name" value="AAA"/>
    <property type="match status" value="1"/>
</dbReference>
<dbReference type="GO" id="GO:0009378">
    <property type="term" value="F:four-way junction helicase activity"/>
    <property type="evidence" value="ECO:0007669"/>
    <property type="project" value="InterPro"/>
</dbReference>
<keyword evidence="11" id="KW-1185">Reference proteome</keyword>
<evidence type="ECO:0000256" key="6">
    <source>
        <dbReference type="ARBA" id="ARBA00023125"/>
    </source>
</evidence>
<dbReference type="GO" id="GO:0006281">
    <property type="term" value="P:DNA repair"/>
    <property type="evidence" value="ECO:0007669"/>
    <property type="project" value="UniProtKB-KW"/>
</dbReference>
<evidence type="ECO:0000313" key="11">
    <source>
        <dbReference type="Proteomes" id="UP000225740"/>
    </source>
</evidence>
<evidence type="ECO:0000259" key="9">
    <source>
        <dbReference type="SMART" id="SM00382"/>
    </source>
</evidence>
<evidence type="ECO:0000313" key="10">
    <source>
        <dbReference type="EMBL" id="PHQ34810.1"/>
    </source>
</evidence>
<evidence type="ECO:0000256" key="5">
    <source>
        <dbReference type="ARBA" id="ARBA00022840"/>
    </source>
</evidence>
<dbReference type="InterPro" id="IPR041445">
    <property type="entry name" value="AAA_lid_4"/>
</dbReference>
<dbReference type="GO" id="GO:0006310">
    <property type="term" value="P:DNA recombination"/>
    <property type="evidence" value="ECO:0007669"/>
    <property type="project" value="UniProtKB-KW"/>
</dbReference>
<proteinExistence type="predicted"/>
<keyword evidence="5" id="KW-0067">ATP-binding</keyword>
<name>A0A2G1W7K9_9BACT</name>
<dbReference type="InterPro" id="IPR036388">
    <property type="entry name" value="WH-like_DNA-bd_sf"/>
</dbReference>
<dbReference type="Pfam" id="PF17864">
    <property type="entry name" value="AAA_lid_4"/>
    <property type="match status" value="1"/>
</dbReference>
<dbReference type="Gene3D" id="3.40.50.300">
    <property type="entry name" value="P-loop containing nucleotide triphosphate hydrolases"/>
    <property type="match status" value="1"/>
</dbReference>
<keyword evidence="4" id="KW-0378">Hydrolase</keyword>
<dbReference type="InterPro" id="IPR008824">
    <property type="entry name" value="RuvB-like_N"/>
</dbReference>
<keyword evidence="2" id="KW-0547">Nucleotide-binding</keyword>
<accession>A0A2G1W7K9</accession>
<feature type="domain" description="AAA+ ATPase" evidence="9">
    <location>
        <begin position="44"/>
        <end position="168"/>
    </location>
</feature>
<evidence type="ECO:0000256" key="1">
    <source>
        <dbReference type="ARBA" id="ARBA00022490"/>
    </source>
</evidence>
<dbReference type="GeneID" id="90609051"/>
<evidence type="ECO:0000256" key="4">
    <source>
        <dbReference type="ARBA" id="ARBA00022801"/>
    </source>
</evidence>
<evidence type="ECO:0000256" key="3">
    <source>
        <dbReference type="ARBA" id="ARBA00022763"/>
    </source>
</evidence>
<dbReference type="Proteomes" id="UP000225740">
    <property type="component" value="Unassembled WGS sequence"/>
</dbReference>
<keyword evidence="7" id="KW-0233">DNA recombination</keyword>
<dbReference type="Gene3D" id="1.10.8.60">
    <property type="match status" value="1"/>
</dbReference>
<dbReference type="EMBL" id="NIZW01000009">
    <property type="protein sequence ID" value="PHQ34810.1"/>
    <property type="molecule type" value="Genomic_DNA"/>
</dbReference>
<dbReference type="AlphaFoldDB" id="A0A2G1W7K9"/>
<dbReference type="InterPro" id="IPR003593">
    <property type="entry name" value="AAA+_ATPase"/>
</dbReference>
<organism evidence="10 11">
    <name type="scientific">Rhodopirellula bahusiensis</name>
    <dbReference type="NCBI Taxonomy" id="2014065"/>
    <lineage>
        <taxon>Bacteria</taxon>
        <taxon>Pseudomonadati</taxon>
        <taxon>Planctomycetota</taxon>
        <taxon>Planctomycetia</taxon>
        <taxon>Pirellulales</taxon>
        <taxon>Pirellulaceae</taxon>
        <taxon>Rhodopirellula</taxon>
    </lineage>
</organism>
<dbReference type="GO" id="GO:0003677">
    <property type="term" value="F:DNA binding"/>
    <property type="evidence" value="ECO:0007669"/>
    <property type="project" value="UniProtKB-KW"/>
</dbReference>
<reference evidence="10 11" key="1">
    <citation type="submission" date="2017-06" db="EMBL/GenBank/DDBJ databases">
        <title>Description of Rhodopirellula bahusiensis sp. nov.</title>
        <authorList>
            <person name="Kizina J."/>
            <person name="Harder J."/>
        </authorList>
    </citation>
    <scope>NUCLEOTIDE SEQUENCE [LARGE SCALE GENOMIC DNA]</scope>
    <source>
        <strain evidence="10 11">SWK21</strain>
    </source>
</reference>
<dbReference type="InterPro" id="IPR004605">
    <property type="entry name" value="DNA_helicase_Holl-junc_RuvB"/>
</dbReference>
<keyword evidence="1" id="KW-0963">Cytoplasm</keyword>
<dbReference type="GO" id="GO:0016787">
    <property type="term" value="F:hydrolase activity"/>
    <property type="evidence" value="ECO:0007669"/>
    <property type="project" value="UniProtKB-KW"/>
</dbReference>
<dbReference type="PANTHER" id="PTHR42848:SF1">
    <property type="entry name" value="HOLLIDAY JUNCTION BRANCH MIGRATION COMPLEX SUBUNIT RUVB"/>
    <property type="match status" value="1"/>
</dbReference>
<dbReference type="InterPro" id="IPR027417">
    <property type="entry name" value="P-loop_NTPase"/>
</dbReference>
<dbReference type="Gene3D" id="1.10.10.10">
    <property type="entry name" value="Winged helix-like DNA-binding domain superfamily/Winged helix DNA-binding domain"/>
    <property type="match status" value="1"/>
</dbReference>
<keyword evidence="8" id="KW-0234">DNA repair</keyword>
<dbReference type="InterPro" id="IPR008823">
    <property type="entry name" value="RuvB_wg_C"/>
</dbReference>
<evidence type="ECO:0000256" key="8">
    <source>
        <dbReference type="ARBA" id="ARBA00023204"/>
    </source>
</evidence>
<dbReference type="Pfam" id="PF05491">
    <property type="entry name" value="WHD_RuvB"/>
    <property type="match status" value="1"/>
</dbReference>
<dbReference type="RefSeq" id="WP_099261113.1">
    <property type="nucleotide sequence ID" value="NZ_NIZW01000009.1"/>
</dbReference>
<keyword evidence="6" id="KW-0238">DNA-binding</keyword>
<dbReference type="CDD" id="cd00009">
    <property type="entry name" value="AAA"/>
    <property type="match status" value="1"/>
</dbReference>
<evidence type="ECO:0000256" key="2">
    <source>
        <dbReference type="ARBA" id="ARBA00022741"/>
    </source>
</evidence>
<dbReference type="OrthoDB" id="240711at2"/>